<dbReference type="Pfam" id="PF14322">
    <property type="entry name" value="SusD-like_3"/>
    <property type="match status" value="1"/>
</dbReference>
<evidence type="ECO:0000313" key="9">
    <source>
        <dbReference type="Proteomes" id="UP000533637"/>
    </source>
</evidence>
<evidence type="ECO:0008006" key="10">
    <source>
        <dbReference type="Google" id="ProtNLM"/>
    </source>
</evidence>
<evidence type="ECO:0000313" key="8">
    <source>
        <dbReference type="EMBL" id="MBB4624380.1"/>
    </source>
</evidence>
<keyword evidence="4" id="KW-0472">Membrane</keyword>
<dbReference type="SUPFAM" id="SSF48452">
    <property type="entry name" value="TPR-like"/>
    <property type="match status" value="1"/>
</dbReference>
<evidence type="ECO:0000259" key="6">
    <source>
        <dbReference type="Pfam" id="PF07980"/>
    </source>
</evidence>
<evidence type="ECO:0000256" key="4">
    <source>
        <dbReference type="ARBA" id="ARBA00023136"/>
    </source>
</evidence>
<keyword evidence="9" id="KW-1185">Reference proteome</keyword>
<keyword evidence="5" id="KW-0998">Cell outer membrane</keyword>
<dbReference type="InterPro" id="IPR033985">
    <property type="entry name" value="SusD-like_N"/>
</dbReference>
<dbReference type="Proteomes" id="UP000533637">
    <property type="component" value="Unassembled WGS sequence"/>
</dbReference>
<dbReference type="EMBL" id="JACHOC010000010">
    <property type="protein sequence ID" value="MBB4624380.1"/>
    <property type="molecule type" value="Genomic_DNA"/>
</dbReference>
<feature type="domain" description="RagB/SusD" evidence="6">
    <location>
        <begin position="343"/>
        <end position="586"/>
    </location>
</feature>
<comment type="subcellular location">
    <subcellularLocation>
        <location evidence="1">Cell outer membrane</location>
    </subcellularLocation>
</comment>
<organism evidence="8 9">
    <name type="scientific">Parabacteroides faecis</name>
    <dbReference type="NCBI Taxonomy" id="1217282"/>
    <lineage>
        <taxon>Bacteria</taxon>
        <taxon>Pseudomonadati</taxon>
        <taxon>Bacteroidota</taxon>
        <taxon>Bacteroidia</taxon>
        <taxon>Bacteroidales</taxon>
        <taxon>Tannerellaceae</taxon>
        <taxon>Parabacteroides</taxon>
    </lineage>
</organism>
<evidence type="ECO:0000259" key="7">
    <source>
        <dbReference type="Pfam" id="PF14322"/>
    </source>
</evidence>
<dbReference type="RefSeq" id="WP_183672074.1">
    <property type="nucleotide sequence ID" value="NZ_BMPB01000009.1"/>
</dbReference>
<dbReference type="InterPro" id="IPR012944">
    <property type="entry name" value="SusD_RagB_dom"/>
</dbReference>
<accession>A0ABR6KSB0</accession>
<dbReference type="Gene3D" id="1.25.40.390">
    <property type="match status" value="1"/>
</dbReference>
<gene>
    <name evidence="8" type="ORF">GGQ57_004311</name>
</gene>
<proteinExistence type="inferred from homology"/>
<sequence length="586" mass="67467">MKRLLMPIIIIAGSLYFGACNDLKIGDDFLEKGPGADVTLDTIFSSKQFAERALVAAYKHLPYGVMYSWDAAEDKLGVDLLESTTDLCQSYLGWGCGAERHYYNGQYNASLSDTYDVMYAYTKERSWEAIRKAYIFLENVDRVPDMTESEKEVRKGEAKMIIAVQYTQMMRHFGGLPLLDRAIYPGDDYNYPRETIEKTVNFIVNLCNEAASVLPWQTSAEEDGRFTKAAALGLKVRVLLFAASPLFNDNQPYLDGEASSNLMVWYGNKSEQRWQDVVDACKEFEQANSADSYKYELVETGNYRQDFQDAWYKRRNGEVLISTRVANTCPGIWDGDFYFMQSSGWYGCSCPTLNYMDMFGNADGTPFSLDWNNIPQGVNPFENRDPRLYETLVINGDKWQGRTAQTYIGGLEQPTENDTRCRTGSVMRKFLLEHDNATLAGSVIHWPYLRLAEIYLSYAEALNEVGRTGEAYAWVDKVRGRVGLPKLQRNLSQEEFREMVLNERAVEFGYEEIRWFDLVRWKRAGDFTKPLYGVKIRLQPDGSFKYEKWQLAERYWKNSWSPKWYLCAFPPNEINKGYGLVQNPGW</sequence>
<evidence type="ECO:0000256" key="5">
    <source>
        <dbReference type="ARBA" id="ARBA00023237"/>
    </source>
</evidence>
<evidence type="ECO:0000256" key="1">
    <source>
        <dbReference type="ARBA" id="ARBA00004442"/>
    </source>
</evidence>
<protein>
    <recommendedName>
        <fullName evidence="10">RagB/SusD family nutrient uptake outer membrane protein</fullName>
    </recommendedName>
</protein>
<evidence type="ECO:0000256" key="2">
    <source>
        <dbReference type="ARBA" id="ARBA00006275"/>
    </source>
</evidence>
<reference evidence="8 9" key="1">
    <citation type="submission" date="2020-08" db="EMBL/GenBank/DDBJ databases">
        <title>Genomic Encyclopedia of Type Strains, Phase IV (KMG-IV): sequencing the most valuable type-strain genomes for metagenomic binning, comparative biology and taxonomic classification.</title>
        <authorList>
            <person name="Goeker M."/>
        </authorList>
    </citation>
    <scope>NUCLEOTIDE SEQUENCE [LARGE SCALE GENOMIC DNA]</scope>
    <source>
        <strain evidence="8 9">DSM 102983</strain>
    </source>
</reference>
<dbReference type="Pfam" id="PF07980">
    <property type="entry name" value="SusD_RagB"/>
    <property type="match status" value="1"/>
</dbReference>
<name>A0ABR6KSB0_9BACT</name>
<evidence type="ECO:0000256" key="3">
    <source>
        <dbReference type="ARBA" id="ARBA00022729"/>
    </source>
</evidence>
<comment type="similarity">
    <text evidence="2">Belongs to the SusD family.</text>
</comment>
<comment type="caution">
    <text evidence="8">The sequence shown here is derived from an EMBL/GenBank/DDBJ whole genome shotgun (WGS) entry which is preliminary data.</text>
</comment>
<feature type="domain" description="SusD-like N-terminal" evidence="7">
    <location>
        <begin position="106"/>
        <end position="240"/>
    </location>
</feature>
<dbReference type="InterPro" id="IPR011990">
    <property type="entry name" value="TPR-like_helical_dom_sf"/>
</dbReference>
<keyword evidence="3" id="KW-0732">Signal</keyword>